<dbReference type="InterPro" id="IPR001810">
    <property type="entry name" value="F-box_dom"/>
</dbReference>
<evidence type="ECO:0000313" key="2">
    <source>
        <dbReference type="EMBL" id="KAK5084600.1"/>
    </source>
</evidence>
<proteinExistence type="predicted"/>
<reference evidence="2 3" key="1">
    <citation type="submission" date="2023-08" db="EMBL/GenBank/DDBJ databases">
        <title>Black Yeasts Isolated from many extreme environments.</title>
        <authorList>
            <person name="Coleine C."/>
            <person name="Stajich J.E."/>
            <person name="Selbmann L."/>
        </authorList>
    </citation>
    <scope>NUCLEOTIDE SEQUENCE [LARGE SCALE GENOMIC DNA]</scope>
    <source>
        <strain evidence="2 3">CCFEE 5910</strain>
    </source>
</reference>
<evidence type="ECO:0000313" key="3">
    <source>
        <dbReference type="Proteomes" id="UP001309876"/>
    </source>
</evidence>
<dbReference type="Proteomes" id="UP001309876">
    <property type="component" value="Unassembled WGS sequence"/>
</dbReference>
<name>A0AAN7YFQ5_9EURO</name>
<dbReference type="EMBL" id="JAVRRJ010000005">
    <property type="protein sequence ID" value="KAK5084600.1"/>
    <property type="molecule type" value="Genomic_DNA"/>
</dbReference>
<feature type="domain" description="F-box" evidence="1">
    <location>
        <begin position="1"/>
        <end position="66"/>
    </location>
</feature>
<sequence>MATINSLPNKILAQIVGYLDEVDENVRLSQYIHDWTIVEDPYNLSIGEYDLSVLAAMQVNQLWRKVVLNMVSSKVERVLEGRMRRSIALKAIKCFKVAIRRG</sequence>
<dbReference type="PROSITE" id="PS50181">
    <property type="entry name" value="FBOX"/>
    <property type="match status" value="1"/>
</dbReference>
<accession>A0AAN7YFQ5</accession>
<protein>
    <recommendedName>
        <fullName evidence="1">F-box domain-containing protein</fullName>
    </recommendedName>
</protein>
<evidence type="ECO:0000259" key="1">
    <source>
        <dbReference type="PROSITE" id="PS50181"/>
    </source>
</evidence>
<dbReference type="AlphaFoldDB" id="A0AAN7YFQ5"/>
<keyword evidence="3" id="KW-1185">Reference proteome</keyword>
<organism evidence="2 3">
    <name type="scientific">Lithohypha guttulata</name>
    <dbReference type="NCBI Taxonomy" id="1690604"/>
    <lineage>
        <taxon>Eukaryota</taxon>
        <taxon>Fungi</taxon>
        <taxon>Dikarya</taxon>
        <taxon>Ascomycota</taxon>
        <taxon>Pezizomycotina</taxon>
        <taxon>Eurotiomycetes</taxon>
        <taxon>Chaetothyriomycetidae</taxon>
        <taxon>Chaetothyriales</taxon>
        <taxon>Trichomeriaceae</taxon>
        <taxon>Lithohypha</taxon>
    </lineage>
</organism>
<gene>
    <name evidence="2" type="ORF">LTR05_005678</name>
</gene>
<comment type="caution">
    <text evidence="2">The sequence shown here is derived from an EMBL/GenBank/DDBJ whole genome shotgun (WGS) entry which is preliminary data.</text>
</comment>